<gene>
    <name evidence="3" type="ORF">HX882_33785</name>
</gene>
<accession>A0A7Y8C6W4</accession>
<organism evidence="3 4">
    <name type="scientific">Pseudomonas gingeri</name>
    <dbReference type="NCBI Taxonomy" id="117681"/>
    <lineage>
        <taxon>Bacteria</taxon>
        <taxon>Pseudomonadati</taxon>
        <taxon>Pseudomonadota</taxon>
        <taxon>Gammaproteobacteria</taxon>
        <taxon>Pseudomonadales</taxon>
        <taxon>Pseudomonadaceae</taxon>
        <taxon>Pseudomonas</taxon>
    </lineage>
</organism>
<dbReference type="RefSeq" id="WP_177105986.1">
    <property type="nucleotide sequence ID" value="NZ_JACAQB010000042.1"/>
</dbReference>
<dbReference type="Proteomes" id="UP000539985">
    <property type="component" value="Unassembled WGS sequence"/>
</dbReference>
<proteinExistence type="predicted"/>
<dbReference type="EMBL" id="JACAQB010000042">
    <property type="protein sequence ID" value="NWC00847.1"/>
    <property type="molecule type" value="Genomic_DNA"/>
</dbReference>
<feature type="chain" id="PRO_5031483791" evidence="2">
    <location>
        <begin position="19"/>
        <end position="74"/>
    </location>
</feature>
<sequence>MNTPILLTLNALALIALAAFHFQPEPQSLPYAHAGLQQPAQRAVMTRHPASSSVPDDNRQTTAAFTDTPDRLTF</sequence>
<feature type="signal peptide" evidence="2">
    <location>
        <begin position="1"/>
        <end position="18"/>
    </location>
</feature>
<reference evidence="3 4" key="1">
    <citation type="submission" date="2020-04" db="EMBL/GenBank/DDBJ databases">
        <title>Molecular characterization of pseudomonads from Agaricus bisporus reveal novel blotch 2 pathogens in Western Europe.</title>
        <authorList>
            <person name="Taparia T."/>
            <person name="Krijger M."/>
            <person name="Haynes E."/>
            <person name="Elpinstone J.G."/>
            <person name="Noble R."/>
            <person name="Van Der Wolf J."/>
        </authorList>
    </citation>
    <scope>NUCLEOTIDE SEQUENCE [LARGE SCALE GENOMIC DNA]</scope>
    <source>
        <strain evidence="3 4">H7001</strain>
    </source>
</reference>
<feature type="region of interest" description="Disordered" evidence="1">
    <location>
        <begin position="43"/>
        <end position="74"/>
    </location>
</feature>
<name>A0A7Y8C6W4_9PSED</name>
<feature type="compositionally biased region" description="Polar residues" evidence="1">
    <location>
        <begin position="49"/>
        <end position="65"/>
    </location>
</feature>
<dbReference type="AlphaFoldDB" id="A0A7Y8C6W4"/>
<comment type="caution">
    <text evidence="3">The sequence shown here is derived from an EMBL/GenBank/DDBJ whole genome shotgun (WGS) entry which is preliminary data.</text>
</comment>
<evidence type="ECO:0000313" key="4">
    <source>
        <dbReference type="Proteomes" id="UP000539985"/>
    </source>
</evidence>
<evidence type="ECO:0000256" key="2">
    <source>
        <dbReference type="SAM" id="SignalP"/>
    </source>
</evidence>
<keyword evidence="2" id="KW-0732">Signal</keyword>
<evidence type="ECO:0000256" key="1">
    <source>
        <dbReference type="SAM" id="MobiDB-lite"/>
    </source>
</evidence>
<evidence type="ECO:0000313" key="3">
    <source>
        <dbReference type="EMBL" id="NWC00847.1"/>
    </source>
</evidence>
<protein>
    <submittedName>
        <fullName evidence="3">Uncharacterized protein</fullName>
    </submittedName>
</protein>